<gene>
    <name evidence="2" type="ORF">PIB30_109032</name>
</gene>
<feature type="region of interest" description="Disordered" evidence="1">
    <location>
        <begin position="96"/>
        <end position="183"/>
    </location>
</feature>
<comment type="caution">
    <text evidence="2">The sequence shown here is derived from an EMBL/GenBank/DDBJ whole genome shotgun (WGS) entry which is preliminary data.</text>
</comment>
<feature type="compositionally biased region" description="Basic and acidic residues" evidence="1">
    <location>
        <begin position="63"/>
        <end position="75"/>
    </location>
</feature>
<feature type="region of interest" description="Disordered" evidence="1">
    <location>
        <begin position="1"/>
        <end position="21"/>
    </location>
</feature>
<accession>A0ABU6UYM1</accession>
<dbReference type="PANTHER" id="PTHR13097:SF7">
    <property type="entry name" value="GENERAL TRANSCRIPTION FACTOR IIE SUBUNIT 1"/>
    <property type="match status" value="1"/>
</dbReference>
<dbReference type="EMBL" id="JASCZI010126195">
    <property type="protein sequence ID" value="MED6166417.1"/>
    <property type="molecule type" value="Genomic_DNA"/>
</dbReference>
<name>A0ABU6UYM1_9FABA</name>
<evidence type="ECO:0000313" key="3">
    <source>
        <dbReference type="Proteomes" id="UP001341840"/>
    </source>
</evidence>
<feature type="compositionally biased region" description="Basic and acidic residues" evidence="1">
    <location>
        <begin position="96"/>
        <end position="106"/>
    </location>
</feature>
<dbReference type="InterPro" id="IPR039997">
    <property type="entry name" value="TFE"/>
</dbReference>
<evidence type="ECO:0000313" key="2">
    <source>
        <dbReference type="EMBL" id="MED6166417.1"/>
    </source>
</evidence>
<reference evidence="2 3" key="1">
    <citation type="journal article" date="2023" name="Plants (Basel)">
        <title>Bridging the Gap: Combining Genomics and Transcriptomics Approaches to Understand Stylosanthes scabra, an Orphan Legume from the Brazilian Caatinga.</title>
        <authorList>
            <person name="Ferreira-Neto J.R.C."/>
            <person name="da Silva M.D."/>
            <person name="Binneck E."/>
            <person name="de Melo N.F."/>
            <person name="da Silva R.H."/>
            <person name="de Melo A.L.T.M."/>
            <person name="Pandolfi V."/>
            <person name="Bustamante F.O."/>
            <person name="Brasileiro-Vidal A.C."/>
            <person name="Benko-Iseppon A.M."/>
        </authorList>
    </citation>
    <scope>NUCLEOTIDE SEQUENCE [LARGE SCALE GENOMIC DNA]</scope>
    <source>
        <tissue evidence="2">Leaves</tissue>
    </source>
</reference>
<feature type="compositionally biased region" description="Basic and acidic residues" evidence="1">
    <location>
        <begin position="9"/>
        <end position="18"/>
    </location>
</feature>
<evidence type="ECO:0000256" key="1">
    <source>
        <dbReference type="SAM" id="MobiDB-lite"/>
    </source>
</evidence>
<keyword evidence="3" id="KW-1185">Reference proteome</keyword>
<feature type="compositionally biased region" description="Acidic residues" evidence="1">
    <location>
        <begin position="172"/>
        <end position="183"/>
    </location>
</feature>
<proteinExistence type="predicted"/>
<sequence>VVVDFNGSEVKEGVKSENESTSLKELPPWMIRQGMVLTEEQRGVVKQETKMDGISTSTATQYSDDKKSSISQEDNKNIQDEYIKAYYAALLKQQEELQDASKKEEPNAAAAGDPFSSTSNRQIGVKSKREEDEEDDGTEWEDAPFGGVGNGYKVNDLNVKADKSQPQPQADASDDDDVDWEEG</sequence>
<dbReference type="PANTHER" id="PTHR13097">
    <property type="entry name" value="TRANSCRIPTION INITIATION FACTOR IIE, ALPHA SUBUNIT"/>
    <property type="match status" value="1"/>
</dbReference>
<feature type="compositionally biased region" description="Acidic residues" evidence="1">
    <location>
        <begin position="131"/>
        <end position="142"/>
    </location>
</feature>
<feature type="region of interest" description="Disordered" evidence="1">
    <location>
        <begin position="40"/>
        <end position="75"/>
    </location>
</feature>
<feature type="non-terminal residue" evidence="2">
    <location>
        <position position="1"/>
    </location>
</feature>
<protein>
    <submittedName>
        <fullName evidence="2">Uncharacterized protein</fullName>
    </submittedName>
</protein>
<dbReference type="Proteomes" id="UP001341840">
    <property type="component" value="Unassembled WGS sequence"/>
</dbReference>
<organism evidence="2 3">
    <name type="scientific">Stylosanthes scabra</name>
    <dbReference type="NCBI Taxonomy" id="79078"/>
    <lineage>
        <taxon>Eukaryota</taxon>
        <taxon>Viridiplantae</taxon>
        <taxon>Streptophyta</taxon>
        <taxon>Embryophyta</taxon>
        <taxon>Tracheophyta</taxon>
        <taxon>Spermatophyta</taxon>
        <taxon>Magnoliopsida</taxon>
        <taxon>eudicotyledons</taxon>
        <taxon>Gunneridae</taxon>
        <taxon>Pentapetalae</taxon>
        <taxon>rosids</taxon>
        <taxon>fabids</taxon>
        <taxon>Fabales</taxon>
        <taxon>Fabaceae</taxon>
        <taxon>Papilionoideae</taxon>
        <taxon>50 kb inversion clade</taxon>
        <taxon>dalbergioids sensu lato</taxon>
        <taxon>Dalbergieae</taxon>
        <taxon>Pterocarpus clade</taxon>
        <taxon>Stylosanthes</taxon>
    </lineage>
</organism>
<feature type="compositionally biased region" description="Basic and acidic residues" evidence="1">
    <location>
        <begin position="40"/>
        <end position="51"/>
    </location>
</feature>